<reference evidence="2" key="1">
    <citation type="journal article" date="2020" name="Nature">
        <title>Giant virus diversity and host interactions through global metagenomics.</title>
        <authorList>
            <person name="Schulz F."/>
            <person name="Roux S."/>
            <person name="Paez-Espino D."/>
            <person name="Jungbluth S."/>
            <person name="Walsh D.A."/>
            <person name="Denef V.J."/>
            <person name="McMahon K.D."/>
            <person name="Konstantinidis K.T."/>
            <person name="Eloe-Fadrosh E.A."/>
            <person name="Kyrpides N.C."/>
            <person name="Woyke T."/>
        </authorList>
    </citation>
    <scope>NUCLEOTIDE SEQUENCE</scope>
    <source>
        <strain evidence="2">GVMAG-M-3300023179-132</strain>
    </source>
</reference>
<accession>A0A6C0E6G2</accession>
<protein>
    <submittedName>
        <fullName evidence="2">Uncharacterized protein</fullName>
    </submittedName>
</protein>
<dbReference type="EMBL" id="MN739737">
    <property type="protein sequence ID" value="QHT24043.1"/>
    <property type="molecule type" value="Genomic_DNA"/>
</dbReference>
<dbReference type="AlphaFoldDB" id="A0A6C0E6G2"/>
<proteinExistence type="predicted"/>
<feature type="compositionally biased region" description="Basic and acidic residues" evidence="1">
    <location>
        <begin position="14"/>
        <end position="24"/>
    </location>
</feature>
<evidence type="ECO:0000256" key="1">
    <source>
        <dbReference type="SAM" id="MobiDB-lite"/>
    </source>
</evidence>
<evidence type="ECO:0000313" key="2">
    <source>
        <dbReference type="EMBL" id="QHT24043.1"/>
    </source>
</evidence>
<name>A0A6C0E6G2_9ZZZZ</name>
<sequence>MTKKNKMTKHKKHGCADVYKKHESSSSSSESCSDSLESDSDSSSYSDTESDSATSYSSLSEHCESDADSGISEISIDKDKRSRDFRKLNNIRTSRGKTRSNKKNAVIEFVSMTKEILKIWDKGGYITSDFLNKFVHTYKCLLTRKLELSRVDKTKLCSCGVEDATYFVALAFCMHYNASGENSEKWKIRFHGLVKNLISKNLITLEIVSGVFPLDASGNYYVDISSNKIIISGKVDEDTGKILYTDVSGSVILGPFKPTIANPLSKLLPGLKDIAIVLETERVLTTNMTLISQKLTDFIDKNMFND</sequence>
<feature type="compositionally biased region" description="Low complexity" evidence="1">
    <location>
        <begin position="25"/>
        <end position="56"/>
    </location>
</feature>
<feature type="region of interest" description="Disordered" evidence="1">
    <location>
        <begin position="1"/>
        <end position="56"/>
    </location>
</feature>
<organism evidence="2">
    <name type="scientific">viral metagenome</name>
    <dbReference type="NCBI Taxonomy" id="1070528"/>
    <lineage>
        <taxon>unclassified sequences</taxon>
        <taxon>metagenomes</taxon>
        <taxon>organismal metagenomes</taxon>
    </lineage>
</organism>
<feature type="compositionally biased region" description="Basic residues" evidence="1">
    <location>
        <begin position="1"/>
        <end position="13"/>
    </location>
</feature>